<feature type="compositionally biased region" description="Basic and acidic residues" evidence="1">
    <location>
        <begin position="535"/>
        <end position="564"/>
    </location>
</feature>
<sequence>MIVEQAQNRNMNNSQNNQQINQSQQGESQKEGNKSIEQEIQDKVQKRNNLQVNSQQQKEEDTQKQSEQLPSLDQVNRVSSKKEDSSNNLNLSSSNLQFQQQQHQQQQSQQSQQQSQLQQQQQQQSAGSSSKLSEKIIQKQEETNLISNSNQGFTREDRKLQQLIKHHERKQDDKIKPKRGKRPKNKTISNPASSVQNNSEETSHEIQMDIEQQSQENSFQGITLSQTQNSLQNQQPLQQNMNASNNNNNQGSLNSKGNFMGLQIIDEEKKIEDSMNSIKLNKQNPFVEQQQSHIFFSLFDYYDTEQFRKKNIEEEYKGITFTPKPHCCKHLNKLYQNSLQENISQNQNGEENKQSQENDYSNINFKIHRSNNLKFLFDDVKTQFAQVQNNIMNQNINNNNNKNNQNNINTNADQETQINSFSDPDQKTQNLLLFSNEQNSFIKQYLSDENLKLIQQKAQQQQQQKEKEQLQLKQSQQQQQLQQQQMQISQKSNLYDEPNNSSSNNIQIKSYKSSYQDPKRELNISSNNNNPRSLYIERDRDRDRDYMPFKRDFEKERNWDREKERYQVDKSKKFMKKDNLSFQKR</sequence>
<evidence type="ECO:0000313" key="2">
    <source>
        <dbReference type="EMBL" id="KRX10713.1"/>
    </source>
</evidence>
<proteinExistence type="predicted"/>
<feature type="compositionally biased region" description="Low complexity" evidence="1">
    <location>
        <begin position="86"/>
        <end position="130"/>
    </location>
</feature>
<dbReference type="AlphaFoldDB" id="A0A0V0R884"/>
<name>A0A0V0R884_PSEPJ</name>
<evidence type="ECO:0000313" key="3">
    <source>
        <dbReference type="Proteomes" id="UP000054937"/>
    </source>
</evidence>
<feature type="compositionally biased region" description="Polar residues" evidence="1">
    <location>
        <begin position="523"/>
        <end position="532"/>
    </location>
</feature>
<feature type="compositionally biased region" description="Low complexity" evidence="1">
    <location>
        <begin position="499"/>
        <end position="514"/>
    </location>
</feature>
<feature type="compositionally biased region" description="Basic residues" evidence="1">
    <location>
        <begin position="176"/>
        <end position="185"/>
    </location>
</feature>
<comment type="caution">
    <text evidence="2">The sequence shown here is derived from an EMBL/GenBank/DDBJ whole genome shotgun (WGS) entry which is preliminary data.</text>
</comment>
<organism evidence="2 3">
    <name type="scientific">Pseudocohnilembus persalinus</name>
    <name type="common">Ciliate</name>
    <dbReference type="NCBI Taxonomy" id="266149"/>
    <lineage>
        <taxon>Eukaryota</taxon>
        <taxon>Sar</taxon>
        <taxon>Alveolata</taxon>
        <taxon>Ciliophora</taxon>
        <taxon>Intramacronucleata</taxon>
        <taxon>Oligohymenophorea</taxon>
        <taxon>Scuticociliatia</taxon>
        <taxon>Philasterida</taxon>
        <taxon>Pseudocohnilembidae</taxon>
        <taxon>Pseudocohnilembus</taxon>
    </lineage>
</organism>
<dbReference type="EMBL" id="LDAU01000024">
    <property type="protein sequence ID" value="KRX10713.1"/>
    <property type="molecule type" value="Genomic_DNA"/>
</dbReference>
<reference evidence="2 3" key="1">
    <citation type="journal article" date="2015" name="Sci. Rep.">
        <title>Genome of the facultative scuticociliatosis pathogen Pseudocohnilembus persalinus provides insight into its virulence through horizontal gene transfer.</title>
        <authorList>
            <person name="Xiong J."/>
            <person name="Wang G."/>
            <person name="Cheng J."/>
            <person name="Tian M."/>
            <person name="Pan X."/>
            <person name="Warren A."/>
            <person name="Jiang C."/>
            <person name="Yuan D."/>
            <person name="Miao W."/>
        </authorList>
    </citation>
    <scope>NUCLEOTIDE SEQUENCE [LARGE SCALE GENOMIC DNA]</scope>
    <source>
        <strain evidence="2">36N120E</strain>
    </source>
</reference>
<feature type="compositionally biased region" description="Basic and acidic residues" evidence="1">
    <location>
        <begin position="28"/>
        <end position="45"/>
    </location>
</feature>
<feature type="compositionally biased region" description="Polar residues" evidence="1">
    <location>
        <begin position="186"/>
        <end position="200"/>
    </location>
</feature>
<feature type="compositionally biased region" description="Low complexity" evidence="1">
    <location>
        <begin position="1"/>
        <end position="27"/>
    </location>
</feature>
<feature type="region of interest" description="Disordered" evidence="1">
    <location>
        <begin position="1"/>
        <end position="134"/>
    </location>
</feature>
<protein>
    <submittedName>
        <fullName evidence="2">Uncharacterized protein</fullName>
    </submittedName>
</protein>
<feature type="compositionally biased region" description="Polar residues" evidence="1">
    <location>
        <begin position="47"/>
        <end position="56"/>
    </location>
</feature>
<dbReference type="Proteomes" id="UP000054937">
    <property type="component" value="Unassembled WGS sequence"/>
</dbReference>
<dbReference type="InParanoid" id="A0A0V0R884"/>
<gene>
    <name evidence="2" type="ORF">PPERSA_08708</name>
</gene>
<accession>A0A0V0R884</accession>
<feature type="region of interest" description="Disordered" evidence="1">
    <location>
        <begin position="483"/>
        <end position="564"/>
    </location>
</feature>
<keyword evidence="3" id="KW-1185">Reference proteome</keyword>
<feature type="compositionally biased region" description="Polar residues" evidence="1">
    <location>
        <begin position="65"/>
        <end position="78"/>
    </location>
</feature>
<feature type="region of interest" description="Disordered" evidence="1">
    <location>
        <begin position="165"/>
        <end position="218"/>
    </location>
</feature>
<evidence type="ECO:0000256" key="1">
    <source>
        <dbReference type="SAM" id="MobiDB-lite"/>
    </source>
</evidence>